<evidence type="ECO:0000313" key="2">
    <source>
        <dbReference type="Proteomes" id="UP000075884"/>
    </source>
</evidence>
<organism evidence="1 2">
    <name type="scientific">Anopheles dirus</name>
    <dbReference type="NCBI Taxonomy" id="7168"/>
    <lineage>
        <taxon>Eukaryota</taxon>
        <taxon>Metazoa</taxon>
        <taxon>Ecdysozoa</taxon>
        <taxon>Arthropoda</taxon>
        <taxon>Hexapoda</taxon>
        <taxon>Insecta</taxon>
        <taxon>Pterygota</taxon>
        <taxon>Neoptera</taxon>
        <taxon>Endopterygota</taxon>
        <taxon>Diptera</taxon>
        <taxon>Nematocera</taxon>
        <taxon>Culicoidea</taxon>
        <taxon>Culicidae</taxon>
        <taxon>Anophelinae</taxon>
        <taxon>Anopheles</taxon>
    </lineage>
</organism>
<sequence>RSGEESRSSEQKEKGKILFFLVFPTTSSPFAWTFAKKSVSPLAWCVRVLFGLGSAKSSAVLNKRNRQNRLGSSPTPAYFEPRATVKKVSYERHLDGVGARPSFIIFAAPESLTSGGKCPSSSRQCYRSV</sequence>
<keyword evidence="2" id="KW-1185">Reference proteome</keyword>
<evidence type="ECO:0000313" key="1">
    <source>
        <dbReference type="EnsemblMetazoa" id="ADIR011172-PA"/>
    </source>
</evidence>
<dbReference type="AlphaFoldDB" id="A0A182NU31"/>
<name>A0A182NU31_9DIPT</name>
<dbReference type="VEuPathDB" id="VectorBase:ADIR011172"/>
<proteinExistence type="predicted"/>
<accession>A0A182NU31</accession>
<dbReference type="EnsemblMetazoa" id="ADIR011172-RA">
    <property type="protein sequence ID" value="ADIR011172-PA"/>
    <property type="gene ID" value="ADIR011172"/>
</dbReference>
<reference evidence="1" key="2">
    <citation type="submission" date="2020-05" db="UniProtKB">
        <authorList>
            <consortium name="EnsemblMetazoa"/>
        </authorList>
    </citation>
    <scope>IDENTIFICATION</scope>
    <source>
        <strain evidence="1">WRAIR2</strain>
    </source>
</reference>
<protein>
    <submittedName>
        <fullName evidence="1">Uncharacterized protein</fullName>
    </submittedName>
</protein>
<reference evidence="2" key="1">
    <citation type="submission" date="2013-03" db="EMBL/GenBank/DDBJ databases">
        <title>The Genome Sequence of Anopheles dirus WRAIR2.</title>
        <authorList>
            <consortium name="The Broad Institute Genomics Platform"/>
            <person name="Neafsey D.E."/>
            <person name="Walton C."/>
            <person name="Walker B."/>
            <person name="Young S.K."/>
            <person name="Zeng Q."/>
            <person name="Gargeya S."/>
            <person name="Fitzgerald M."/>
            <person name="Haas B."/>
            <person name="Abouelleil A."/>
            <person name="Allen A.W."/>
            <person name="Alvarado L."/>
            <person name="Arachchi H.M."/>
            <person name="Berlin A.M."/>
            <person name="Chapman S.B."/>
            <person name="Gainer-Dewar J."/>
            <person name="Goldberg J."/>
            <person name="Griggs A."/>
            <person name="Gujja S."/>
            <person name="Hansen M."/>
            <person name="Howarth C."/>
            <person name="Imamovic A."/>
            <person name="Ireland A."/>
            <person name="Larimer J."/>
            <person name="McCowan C."/>
            <person name="Murphy C."/>
            <person name="Pearson M."/>
            <person name="Poon T.W."/>
            <person name="Priest M."/>
            <person name="Roberts A."/>
            <person name="Saif S."/>
            <person name="Shea T."/>
            <person name="Sisk P."/>
            <person name="Sykes S."/>
            <person name="Wortman J."/>
            <person name="Nusbaum C."/>
            <person name="Birren B."/>
        </authorList>
    </citation>
    <scope>NUCLEOTIDE SEQUENCE [LARGE SCALE GENOMIC DNA]</scope>
    <source>
        <strain evidence="2">WRAIR2</strain>
    </source>
</reference>
<dbReference type="Proteomes" id="UP000075884">
    <property type="component" value="Unassembled WGS sequence"/>
</dbReference>